<gene>
    <name evidence="2" type="ORF">SAMN05216215_1006125</name>
</gene>
<evidence type="ECO:0000313" key="2">
    <source>
        <dbReference type="EMBL" id="SDW93521.1"/>
    </source>
</evidence>
<proteinExistence type="predicted"/>
<feature type="region of interest" description="Disordered" evidence="1">
    <location>
        <begin position="89"/>
        <end position="227"/>
    </location>
</feature>
<dbReference type="Proteomes" id="UP000199529">
    <property type="component" value="Unassembled WGS sequence"/>
</dbReference>
<sequence length="227" mass="24014">MVRTLRQPAGNPPGAWKFRHESMTNSLRFAGRGRGQDNNRQNTNGDQLPAEHPDPLRRWWWRTPLAARLLPAVALLTATGAGALSALPAGGQDLATTPPPRTPVDYVAPTTTTAPVTTTASAAETAEAEPVSSPTTSSSRKATTTTAAPVTTTTPPAQPTRGPTPPGRDRGRPTTSTTSTGDEDGWVPEVTEGERCSREGDVGRTSSGAAASCERDDHGKLRWTTQW</sequence>
<protein>
    <submittedName>
        <fullName evidence="2">Uncharacterized protein</fullName>
    </submittedName>
</protein>
<dbReference type="AlphaFoldDB" id="A0A1H2XKU7"/>
<feature type="compositionally biased region" description="Polar residues" evidence="1">
    <location>
        <begin position="36"/>
        <end position="46"/>
    </location>
</feature>
<feature type="compositionally biased region" description="Basic and acidic residues" evidence="1">
    <location>
        <begin position="192"/>
        <end position="202"/>
    </location>
</feature>
<feature type="region of interest" description="Disordered" evidence="1">
    <location>
        <begin position="29"/>
        <end position="54"/>
    </location>
</feature>
<name>A0A1H2XKU7_9PSEU</name>
<dbReference type="EMBL" id="FNOK01000006">
    <property type="protein sequence ID" value="SDW93521.1"/>
    <property type="molecule type" value="Genomic_DNA"/>
</dbReference>
<evidence type="ECO:0000313" key="3">
    <source>
        <dbReference type="Proteomes" id="UP000199529"/>
    </source>
</evidence>
<keyword evidence="3" id="KW-1185">Reference proteome</keyword>
<organism evidence="2 3">
    <name type="scientific">Saccharopolyspora shandongensis</name>
    <dbReference type="NCBI Taxonomy" id="418495"/>
    <lineage>
        <taxon>Bacteria</taxon>
        <taxon>Bacillati</taxon>
        <taxon>Actinomycetota</taxon>
        <taxon>Actinomycetes</taxon>
        <taxon>Pseudonocardiales</taxon>
        <taxon>Pseudonocardiaceae</taxon>
        <taxon>Saccharopolyspora</taxon>
    </lineage>
</organism>
<reference evidence="3" key="1">
    <citation type="submission" date="2016-10" db="EMBL/GenBank/DDBJ databases">
        <authorList>
            <person name="Varghese N."/>
            <person name="Submissions S."/>
        </authorList>
    </citation>
    <scope>NUCLEOTIDE SEQUENCE [LARGE SCALE GENOMIC DNA]</scope>
    <source>
        <strain evidence="3">CGMCC 4.3530</strain>
    </source>
</reference>
<accession>A0A1H2XKU7</accession>
<feature type="compositionally biased region" description="Pro residues" evidence="1">
    <location>
        <begin position="156"/>
        <end position="166"/>
    </location>
</feature>
<feature type="compositionally biased region" description="Low complexity" evidence="1">
    <location>
        <begin position="107"/>
        <end position="155"/>
    </location>
</feature>
<evidence type="ECO:0000256" key="1">
    <source>
        <dbReference type="SAM" id="MobiDB-lite"/>
    </source>
</evidence>
<dbReference type="STRING" id="418495.SAMN05216215_1006125"/>